<gene>
    <name evidence="3" type="ORF">H2200_012430</name>
</gene>
<feature type="domain" description="DUF7726" evidence="2">
    <location>
        <begin position="2"/>
        <end position="53"/>
    </location>
</feature>
<feature type="domain" description="DUF7726" evidence="2">
    <location>
        <begin position="112"/>
        <end position="179"/>
    </location>
</feature>
<feature type="region of interest" description="Disordered" evidence="1">
    <location>
        <begin position="88"/>
        <end position="111"/>
    </location>
</feature>
<dbReference type="Proteomes" id="UP001172673">
    <property type="component" value="Unassembled WGS sequence"/>
</dbReference>
<feature type="region of interest" description="Disordered" evidence="1">
    <location>
        <begin position="181"/>
        <end position="227"/>
    </location>
</feature>
<organism evidence="3 4">
    <name type="scientific">Cladophialophora chaetospira</name>
    <dbReference type="NCBI Taxonomy" id="386627"/>
    <lineage>
        <taxon>Eukaryota</taxon>
        <taxon>Fungi</taxon>
        <taxon>Dikarya</taxon>
        <taxon>Ascomycota</taxon>
        <taxon>Pezizomycotina</taxon>
        <taxon>Eurotiomycetes</taxon>
        <taxon>Chaetothyriomycetidae</taxon>
        <taxon>Chaetothyriales</taxon>
        <taxon>Herpotrichiellaceae</taxon>
        <taxon>Cladophialophora</taxon>
    </lineage>
</organism>
<comment type="caution">
    <text evidence="3">The sequence shown here is derived from an EMBL/GenBank/DDBJ whole genome shotgun (WGS) entry which is preliminary data.</text>
</comment>
<feature type="compositionally biased region" description="Basic residues" evidence="1">
    <location>
        <begin position="213"/>
        <end position="227"/>
    </location>
</feature>
<evidence type="ECO:0000313" key="3">
    <source>
        <dbReference type="EMBL" id="KAJ9603135.1"/>
    </source>
</evidence>
<reference evidence="3" key="1">
    <citation type="submission" date="2022-10" db="EMBL/GenBank/DDBJ databases">
        <title>Culturing micro-colonial fungi from biological soil crusts in the Mojave desert and describing Neophaeococcomyces mojavensis, and introducing the new genera and species Taxawa tesnikishii.</title>
        <authorList>
            <person name="Kurbessoian T."/>
            <person name="Stajich J.E."/>
        </authorList>
    </citation>
    <scope>NUCLEOTIDE SEQUENCE</scope>
    <source>
        <strain evidence="3">TK_41</strain>
    </source>
</reference>
<sequence>MGDFKVGELVKTLHVSPNSYYPFMRQKGTHAGLENVMYKRLHRIFQERQEAGLYVPGLDEIEIESDDEEEDEEIDSDYDQAGFNLVSIAPKGDDNSESDKENRPDTTDKTTRYNCNEIRSKSTEFMIKAGLSYNDFIDRLGVRPRSFYSLMRQWGPNGGARLQAYEAVHRFFVEREAMGALRKKHTKAKGKAKTALTRSSGHKSSQPRISKTQPKRARKSNKKISTT</sequence>
<evidence type="ECO:0000313" key="4">
    <source>
        <dbReference type="Proteomes" id="UP001172673"/>
    </source>
</evidence>
<feature type="compositionally biased region" description="Basic residues" evidence="1">
    <location>
        <begin position="181"/>
        <end position="192"/>
    </location>
</feature>
<dbReference type="PANTHER" id="PTHR42339">
    <property type="entry name" value="HISTONE H1"/>
    <property type="match status" value="1"/>
</dbReference>
<feature type="compositionally biased region" description="Basic and acidic residues" evidence="1">
    <location>
        <begin position="91"/>
        <end position="111"/>
    </location>
</feature>
<feature type="compositionally biased region" description="Polar residues" evidence="1">
    <location>
        <begin position="198"/>
        <end position="212"/>
    </location>
</feature>
<dbReference type="Pfam" id="PF24852">
    <property type="entry name" value="DUF7726"/>
    <property type="match status" value="2"/>
</dbReference>
<evidence type="ECO:0000256" key="1">
    <source>
        <dbReference type="SAM" id="MobiDB-lite"/>
    </source>
</evidence>
<dbReference type="PANTHER" id="PTHR42339:SF1">
    <property type="entry name" value="HISTONE H1"/>
    <property type="match status" value="1"/>
</dbReference>
<dbReference type="AlphaFoldDB" id="A0AA38WXV4"/>
<name>A0AA38WXV4_9EURO</name>
<dbReference type="InterPro" id="IPR056143">
    <property type="entry name" value="DUF7726"/>
</dbReference>
<dbReference type="EMBL" id="JAPDRK010000023">
    <property type="protein sequence ID" value="KAJ9603135.1"/>
    <property type="molecule type" value="Genomic_DNA"/>
</dbReference>
<protein>
    <recommendedName>
        <fullName evidence="2">DUF7726 domain-containing protein</fullName>
    </recommendedName>
</protein>
<evidence type="ECO:0000259" key="2">
    <source>
        <dbReference type="Pfam" id="PF24852"/>
    </source>
</evidence>
<proteinExistence type="predicted"/>
<keyword evidence="4" id="KW-1185">Reference proteome</keyword>
<accession>A0AA38WXV4</accession>